<dbReference type="GO" id="GO:0016787">
    <property type="term" value="F:hydrolase activity"/>
    <property type="evidence" value="ECO:0007669"/>
    <property type="project" value="UniProtKB-KW"/>
</dbReference>
<evidence type="ECO:0000259" key="2">
    <source>
        <dbReference type="PROSITE" id="PS51677"/>
    </source>
</evidence>
<dbReference type="EMBL" id="JBIAZU010000005">
    <property type="protein sequence ID" value="MFF5293696.1"/>
    <property type="molecule type" value="Genomic_DNA"/>
</dbReference>
<name>A0ABW6WK76_9ACTN</name>
<dbReference type="PROSITE" id="PS51677">
    <property type="entry name" value="NODB"/>
    <property type="match status" value="1"/>
</dbReference>
<dbReference type="SUPFAM" id="SSF88713">
    <property type="entry name" value="Glycoside hydrolase/deacetylase"/>
    <property type="match status" value="1"/>
</dbReference>
<dbReference type="RefSeq" id="WP_020513326.1">
    <property type="nucleotide sequence ID" value="NZ_JBIAZU010000005.1"/>
</dbReference>
<accession>A0ABW6WK76</accession>
<dbReference type="InterPro" id="IPR002509">
    <property type="entry name" value="NODB_dom"/>
</dbReference>
<evidence type="ECO:0000256" key="1">
    <source>
        <dbReference type="SAM" id="MobiDB-lite"/>
    </source>
</evidence>
<dbReference type="CDD" id="cd10917">
    <property type="entry name" value="CE4_NodB_like_6s_7s"/>
    <property type="match status" value="1"/>
</dbReference>
<feature type="region of interest" description="Disordered" evidence="1">
    <location>
        <begin position="1"/>
        <end position="91"/>
    </location>
</feature>
<comment type="caution">
    <text evidence="3">The sequence shown here is derived from an EMBL/GenBank/DDBJ whole genome shotgun (WGS) entry which is preliminary data.</text>
</comment>
<feature type="region of interest" description="Disordered" evidence="1">
    <location>
        <begin position="404"/>
        <end position="453"/>
    </location>
</feature>
<dbReference type="Gene3D" id="3.20.20.370">
    <property type="entry name" value="Glycoside hydrolase/deacetylase"/>
    <property type="match status" value="1"/>
</dbReference>
<feature type="compositionally biased region" description="Basic and acidic residues" evidence="1">
    <location>
        <begin position="162"/>
        <end position="172"/>
    </location>
</feature>
<keyword evidence="4" id="KW-1185">Reference proteome</keyword>
<organism evidence="3 4">
    <name type="scientific">Paractinoplanes globisporus</name>
    <dbReference type="NCBI Taxonomy" id="113565"/>
    <lineage>
        <taxon>Bacteria</taxon>
        <taxon>Bacillati</taxon>
        <taxon>Actinomycetota</taxon>
        <taxon>Actinomycetes</taxon>
        <taxon>Micromonosporales</taxon>
        <taxon>Micromonosporaceae</taxon>
        <taxon>Paractinoplanes</taxon>
    </lineage>
</organism>
<dbReference type="PANTHER" id="PTHR10587">
    <property type="entry name" value="GLYCOSYL TRANSFERASE-RELATED"/>
    <property type="match status" value="1"/>
</dbReference>
<dbReference type="PANTHER" id="PTHR10587:SF137">
    <property type="entry name" value="4-DEOXY-4-FORMAMIDO-L-ARABINOSE-PHOSPHOUNDECAPRENOL DEFORMYLASE ARND-RELATED"/>
    <property type="match status" value="1"/>
</dbReference>
<dbReference type="InterPro" id="IPR050248">
    <property type="entry name" value="Polysacc_deacetylase_ArnD"/>
</dbReference>
<reference evidence="3 4" key="1">
    <citation type="submission" date="2024-10" db="EMBL/GenBank/DDBJ databases">
        <title>The Natural Products Discovery Center: Release of the First 8490 Sequenced Strains for Exploring Actinobacteria Biosynthetic Diversity.</title>
        <authorList>
            <person name="Kalkreuter E."/>
            <person name="Kautsar S.A."/>
            <person name="Yang D."/>
            <person name="Bader C.D."/>
            <person name="Teijaro C.N."/>
            <person name="Fluegel L."/>
            <person name="Davis C.M."/>
            <person name="Simpson J.R."/>
            <person name="Lauterbach L."/>
            <person name="Steele A.D."/>
            <person name="Gui C."/>
            <person name="Meng S."/>
            <person name="Li G."/>
            <person name="Viehrig K."/>
            <person name="Ye F."/>
            <person name="Su P."/>
            <person name="Kiefer A.F."/>
            <person name="Nichols A."/>
            <person name="Cepeda A.J."/>
            <person name="Yan W."/>
            <person name="Fan B."/>
            <person name="Jiang Y."/>
            <person name="Adhikari A."/>
            <person name="Zheng C.-J."/>
            <person name="Schuster L."/>
            <person name="Cowan T.M."/>
            <person name="Smanski M.J."/>
            <person name="Chevrette M.G."/>
            <person name="De Carvalho L.P.S."/>
            <person name="Shen B."/>
        </authorList>
    </citation>
    <scope>NUCLEOTIDE SEQUENCE [LARGE SCALE GENOMIC DNA]</scope>
    <source>
        <strain evidence="3 4">NPDC000087</strain>
    </source>
</reference>
<sequence>MSPHSLRSPSPASGDVAEAGGRHRRPESPSAFRVSTLLEDDTWVPGPRSARHQTRRARRAALPRIATSRSTARRAAHRAAPVRPPVTGSHRAPGTLPIETWLLMGKKRQQVLLASLVAVGLLLVAVPGTPARNGIEAVNAAAARAVGNRAPAKAKANAADDGNDKKATDARPAKPTPSASAATGGNVPVLEATGPAGKNVKNAGPGHSLRTTGSTTVALTFDDGPDPVQTPRILALLAQYQVKATFCLVGQQVQKHPEIVRQIVAAGHTLCNHTWNHSLTIGKDKPEQIKADLARTSAAIRAAVPDAKIPFFRAPGGNFTDRLVGVAADEGMASLYWQVDPADWDHKVGETDAAHTARVIADIKKHVKPGSIILSHDFNQPDTIAAYQKLLPWLKQNFTLGIPGQPAPAVTTPPASDPTPTETPATPDPAASASPDPADAAGAADGADAQKLG</sequence>
<dbReference type="Proteomes" id="UP001602245">
    <property type="component" value="Unassembled WGS sequence"/>
</dbReference>
<gene>
    <name evidence="3" type="ORF">ACFY35_30050</name>
</gene>
<feature type="compositionally biased region" description="Low complexity" evidence="1">
    <location>
        <begin position="146"/>
        <end position="160"/>
    </location>
</feature>
<evidence type="ECO:0000313" key="4">
    <source>
        <dbReference type="Proteomes" id="UP001602245"/>
    </source>
</evidence>
<keyword evidence="3" id="KW-0378">Hydrolase</keyword>
<feature type="domain" description="NodB homology" evidence="2">
    <location>
        <begin position="215"/>
        <end position="405"/>
    </location>
</feature>
<feature type="region of interest" description="Disordered" evidence="1">
    <location>
        <begin position="146"/>
        <end position="211"/>
    </location>
</feature>
<proteinExistence type="predicted"/>
<dbReference type="InterPro" id="IPR011330">
    <property type="entry name" value="Glyco_hydro/deAcase_b/a-brl"/>
</dbReference>
<feature type="compositionally biased region" description="Basic residues" evidence="1">
    <location>
        <begin position="49"/>
        <end position="61"/>
    </location>
</feature>
<feature type="compositionally biased region" description="Polar residues" evidence="1">
    <location>
        <begin position="1"/>
        <end position="11"/>
    </location>
</feature>
<dbReference type="EC" id="3.-.-.-" evidence="3"/>
<evidence type="ECO:0000313" key="3">
    <source>
        <dbReference type="EMBL" id="MFF5293696.1"/>
    </source>
</evidence>
<protein>
    <submittedName>
        <fullName evidence="3">Polysaccharide deacetylase family protein</fullName>
        <ecNumber evidence="3">3.-.-.-</ecNumber>
    </submittedName>
</protein>
<dbReference type="Pfam" id="PF01522">
    <property type="entry name" value="Polysacc_deac_1"/>
    <property type="match status" value="1"/>
</dbReference>